<feature type="transmembrane region" description="Helical" evidence="12">
    <location>
        <begin position="399"/>
        <end position="419"/>
    </location>
</feature>
<evidence type="ECO:0000256" key="8">
    <source>
        <dbReference type="ARBA" id="ARBA00022989"/>
    </source>
</evidence>
<gene>
    <name evidence="13" type="ORF">JF535_01200</name>
</gene>
<keyword evidence="6 11" id="KW-0812">Transmembrane</keyword>
<comment type="caution">
    <text evidence="13">The sequence shown here is derived from an EMBL/GenBank/DDBJ whole genome shotgun (WGS) entry which is preliminary data.</text>
</comment>
<evidence type="ECO:0000256" key="6">
    <source>
        <dbReference type="ARBA" id="ARBA00022692"/>
    </source>
</evidence>
<evidence type="ECO:0000256" key="2">
    <source>
        <dbReference type="ARBA" id="ARBA00005182"/>
    </source>
</evidence>
<keyword evidence="8 12" id="KW-1133">Transmembrane helix</keyword>
<dbReference type="PIRSF" id="PIRSF500217">
    <property type="entry name" value="AlgI"/>
    <property type="match status" value="1"/>
</dbReference>
<keyword evidence="4 11" id="KW-1003">Cell membrane</keyword>
<feature type="transmembrane region" description="Helical" evidence="12">
    <location>
        <begin position="512"/>
        <end position="534"/>
    </location>
</feature>
<evidence type="ECO:0000256" key="4">
    <source>
        <dbReference type="ARBA" id="ARBA00022475"/>
    </source>
</evidence>
<evidence type="ECO:0000256" key="12">
    <source>
        <dbReference type="SAM" id="Phobius"/>
    </source>
</evidence>
<comment type="subcellular location">
    <subcellularLocation>
        <location evidence="11">Cell inner membrane</location>
    </subcellularLocation>
    <subcellularLocation>
        <location evidence="1">Cell membrane</location>
        <topology evidence="1">Multi-pass membrane protein</topology>
    </subcellularLocation>
</comment>
<feature type="transmembrane region" description="Helical" evidence="12">
    <location>
        <begin position="77"/>
        <end position="96"/>
    </location>
</feature>
<feature type="transmembrane region" description="Helical" evidence="12">
    <location>
        <begin position="52"/>
        <end position="70"/>
    </location>
</feature>
<feature type="transmembrane region" description="Helical" evidence="12">
    <location>
        <begin position="474"/>
        <end position="491"/>
    </location>
</feature>
<evidence type="ECO:0000256" key="9">
    <source>
        <dbReference type="ARBA" id="ARBA00023136"/>
    </source>
</evidence>
<keyword evidence="10 11" id="KW-0012">Acyltransferase</keyword>
<evidence type="ECO:0000256" key="7">
    <source>
        <dbReference type="ARBA" id="ARBA00022841"/>
    </source>
</evidence>
<dbReference type="EMBL" id="JAEKJR010000001">
    <property type="protein sequence ID" value="MBN8429455.1"/>
    <property type="molecule type" value="Genomic_DNA"/>
</dbReference>
<evidence type="ECO:0000256" key="3">
    <source>
        <dbReference type="ARBA" id="ARBA00010323"/>
    </source>
</evidence>
<reference evidence="13 14" key="1">
    <citation type="submission" date="2020-12" db="EMBL/GenBank/DDBJ databases">
        <title>Oil enriched cultivation method for isolating marine PHA-producing bacteria.</title>
        <authorList>
            <person name="Zheng W."/>
            <person name="Yu S."/>
            <person name="Huang Y."/>
        </authorList>
    </citation>
    <scope>NUCLEOTIDE SEQUENCE [LARGE SCALE GENOMIC DNA]</scope>
    <source>
        <strain evidence="13 14">SN0-2</strain>
    </source>
</reference>
<keyword evidence="9 11" id="KW-0472">Membrane</keyword>
<keyword evidence="7 11" id="KW-0016">Alginate biosynthesis</keyword>
<name>A0ABS3E2D4_9GAMM</name>
<keyword evidence="11" id="KW-0997">Cell inner membrane</keyword>
<keyword evidence="14" id="KW-1185">Reference proteome</keyword>
<evidence type="ECO:0000313" key="13">
    <source>
        <dbReference type="EMBL" id="MBN8429455.1"/>
    </source>
</evidence>
<dbReference type="InterPro" id="IPR004299">
    <property type="entry name" value="MBOAT_fam"/>
</dbReference>
<evidence type="ECO:0000313" key="14">
    <source>
        <dbReference type="Proteomes" id="UP000664293"/>
    </source>
</evidence>
<dbReference type="InterPro" id="IPR028362">
    <property type="entry name" value="AlgI"/>
</dbReference>
<evidence type="ECO:0000256" key="10">
    <source>
        <dbReference type="ARBA" id="ARBA00023315"/>
    </source>
</evidence>
<comment type="pathway">
    <text evidence="2 11">Glycan biosynthesis; alginate biosynthesis.</text>
</comment>
<feature type="transmembrane region" description="Helical" evidence="12">
    <location>
        <begin position="116"/>
        <end position="137"/>
    </location>
</feature>
<dbReference type="PANTHER" id="PTHR13285:SF23">
    <property type="entry name" value="TEICHOIC ACID D-ALANYLTRANSFERASE"/>
    <property type="match status" value="1"/>
</dbReference>
<evidence type="ECO:0000256" key="11">
    <source>
        <dbReference type="PIRNR" id="PIRNR016636"/>
    </source>
</evidence>
<dbReference type="InterPro" id="IPR024194">
    <property type="entry name" value="Ac/AlaTfrase_AlgI/DltB"/>
</dbReference>
<dbReference type="EC" id="2.3.1.-" evidence="11"/>
<keyword evidence="5 11" id="KW-0808">Transferase</keyword>
<dbReference type="PANTHER" id="PTHR13285">
    <property type="entry name" value="ACYLTRANSFERASE"/>
    <property type="match status" value="1"/>
</dbReference>
<feature type="transmembrane region" description="Helical" evidence="12">
    <location>
        <begin position="6"/>
        <end position="23"/>
    </location>
</feature>
<protein>
    <recommendedName>
        <fullName evidence="11">Probable alginate O-acetylase</fullName>
        <ecNumber evidence="11">2.3.1.-</ecNumber>
    </recommendedName>
</protein>
<evidence type="ECO:0000256" key="1">
    <source>
        <dbReference type="ARBA" id="ARBA00004651"/>
    </source>
</evidence>
<feature type="transmembrane region" description="Helical" evidence="12">
    <location>
        <begin position="431"/>
        <end position="454"/>
    </location>
</feature>
<comment type="similarity">
    <text evidence="3 11">Belongs to the membrane-bound acyltransferase family.</text>
</comment>
<dbReference type="Pfam" id="PF03062">
    <property type="entry name" value="MBOAT"/>
    <property type="match status" value="1"/>
</dbReference>
<dbReference type="InterPro" id="IPR051085">
    <property type="entry name" value="MB_O-acyltransferase"/>
</dbReference>
<evidence type="ECO:0000256" key="5">
    <source>
        <dbReference type="ARBA" id="ARBA00022679"/>
    </source>
</evidence>
<sequence>MLFNSITFILIFLPSVLVGYYILRHVTLFRLALAWLSLASLFFYAWWNPLYLALLLSSIVLNFMLGKIITCSDRPKLFLIIGIIGNLAAIGFYKYLGFFSTIISGVSDLQVTAPELLLPLAISFFTFQQIAYLVDVYRGAGAEKKFDQFLLFVSFFPQLIAGPIVHHKDVAPQFSALPYTPIRHEQISSGLLLFVIGLAKKVIIADQLSHYATPVFSTADSGGEPALLDAWGGLLAYALQLYFDFSGYADMAVGLAKMFGINLPINFDSPYKSANIVEFWRRWHITLSHFLRDYLYIPLGGSKRGSRSLNLFVTMLLGGLWHGAGWNFVIWGGLHGTYLIVNHWWAQSKSLLNFTAGTSTSGQVLSVGFSSNSHGHSPRTVPPISEKPSGYRLFPYPSVYRGFGIFTTFLLVSLTWSFFRAESLDGALSILRGAFGLNGINVPQQIFSIAPYIFSIFADPTPGLSIGAFPHVKGFGFIFAAMFIVFFLPNSNQIIRWFSETTSLPSKGRIDTIQTTGVMVIAGVFFALSLKIIASSPNSEFLYFNF</sequence>
<organism evidence="13 14">
    <name type="scientific">Microbulbifer salipaludis</name>
    <dbReference type="NCBI Taxonomy" id="187980"/>
    <lineage>
        <taxon>Bacteria</taxon>
        <taxon>Pseudomonadati</taxon>
        <taxon>Pseudomonadota</taxon>
        <taxon>Gammaproteobacteria</taxon>
        <taxon>Cellvibrionales</taxon>
        <taxon>Microbulbiferaceae</taxon>
        <taxon>Microbulbifer</taxon>
    </lineage>
</organism>
<accession>A0ABS3E2D4</accession>
<dbReference type="RefSeq" id="WP_206998137.1">
    <property type="nucleotide sequence ID" value="NZ_JAEKJR010000001.1"/>
</dbReference>
<dbReference type="PIRSF" id="PIRSF016636">
    <property type="entry name" value="AlgI_DltB"/>
    <property type="match status" value="1"/>
</dbReference>
<dbReference type="Proteomes" id="UP000664293">
    <property type="component" value="Unassembled WGS sequence"/>
</dbReference>
<feature type="transmembrane region" description="Helical" evidence="12">
    <location>
        <begin position="311"/>
        <end position="334"/>
    </location>
</feature>
<proteinExistence type="inferred from homology"/>